<evidence type="ECO:0000259" key="2">
    <source>
        <dbReference type="Pfam" id="PF00438"/>
    </source>
</evidence>
<protein>
    <recommendedName>
        <fullName evidence="2">S-adenosylmethionine synthetase N-terminal domain-containing protein</fullName>
    </recommendedName>
</protein>
<dbReference type="InterPro" id="IPR022628">
    <property type="entry name" value="S-AdoMet_synt_N"/>
</dbReference>
<feature type="domain" description="S-adenosylmethionine synthetase N-terminal" evidence="2">
    <location>
        <begin position="5"/>
        <end position="43"/>
    </location>
</feature>
<dbReference type="EMBL" id="CP001361">
    <property type="protein sequence ID" value="AFL04740.1"/>
    <property type="molecule type" value="Genomic_DNA"/>
</dbReference>
<dbReference type="Proteomes" id="UP000006173">
    <property type="component" value="Chromosome"/>
</dbReference>
<dbReference type="GO" id="GO:0004478">
    <property type="term" value="F:methionine adenosyltransferase activity"/>
    <property type="evidence" value="ECO:0007669"/>
    <property type="project" value="InterPro"/>
</dbReference>
<keyword evidence="1" id="KW-0479">Metal-binding</keyword>
<accession>I3WIM7</accession>
<evidence type="ECO:0000313" key="4">
    <source>
        <dbReference type="Proteomes" id="UP000006173"/>
    </source>
</evidence>
<reference evidence="3 4" key="1">
    <citation type="journal article" date="2012" name="J. Bacteriol.">
        <title>Complete Genome Sequence of the Probiotic Bacterium Bifidobacterium bifidum Strain BGN4.</title>
        <authorList>
            <person name="Yu D.S."/>
            <person name="Jeong H."/>
            <person name="Lee D.H."/>
            <person name="Kwon S.K."/>
            <person name="Song J.Y."/>
            <person name="Kim B.K."/>
            <person name="Park M.S."/>
            <person name="Ji G.E."/>
            <person name="Oh T.K."/>
            <person name="Kim J.F."/>
        </authorList>
    </citation>
    <scope>NUCLEOTIDE SEQUENCE [LARGE SCALE GENOMIC DNA]</scope>
    <source>
        <strain evidence="3 4">BGN4</strain>
    </source>
</reference>
<organism evidence="3 4">
    <name type="scientific">Bifidobacterium bifidum BGN4</name>
    <dbReference type="NCBI Taxonomy" id="484020"/>
    <lineage>
        <taxon>Bacteria</taxon>
        <taxon>Bacillati</taxon>
        <taxon>Actinomycetota</taxon>
        <taxon>Actinomycetes</taxon>
        <taxon>Bifidobacteriales</taxon>
        <taxon>Bifidobacteriaceae</taxon>
        <taxon>Bifidobacterium</taxon>
    </lineage>
</organism>
<name>I3WIM7_BIFBI</name>
<proteinExistence type="predicted"/>
<dbReference type="Gene3D" id="3.30.300.10">
    <property type="match status" value="1"/>
</dbReference>
<dbReference type="Pfam" id="PF00438">
    <property type="entry name" value="S-AdoMet_synt_N"/>
    <property type="match status" value="1"/>
</dbReference>
<dbReference type="PATRIC" id="fig|484020.3.peg.1129"/>
<gene>
    <name evidence="3" type="ORF">BBB_1148</name>
</gene>
<dbReference type="HOGENOM" id="CLU_3180700_0_0_11"/>
<evidence type="ECO:0000313" key="3">
    <source>
        <dbReference type="EMBL" id="AFL04740.1"/>
    </source>
</evidence>
<evidence type="ECO:0000256" key="1">
    <source>
        <dbReference type="ARBA" id="ARBA00022723"/>
    </source>
</evidence>
<dbReference type="AlphaFoldDB" id="I3WIM7"/>
<dbReference type="GO" id="GO:0046872">
    <property type="term" value="F:metal ion binding"/>
    <property type="evidence" value="ECO:0007669"/>
    <property type="project" value="UniProtKB-KW"/>
</dbReference>
<dbReference type="SUPFAM" id="SSF55973">
    <property type="entry name" value="S-adenosylmethionine synthetase"/>
    <property type="match status" value="1"/>
</dbReference>
<dbReference type="GO" id="GO:0006556">
    <property type="term" value="P:S-adenosylmethionine biosynthetic process"/>
    <property type="evidence" value="ECO:0007669"/>
    <property type="project" value="InterPro"/>
</dbReference>
<dbReference type="KEGG" id="bbf:BBB_1148"/>
<sequence length="46" mass="5024">MPVVRSAESVCIDHPDKLCDLIADHILDDILTHDPAARVAIEVNDS</sequence>
<dbReference type="InterPro" id="IPR022636">
    <property type="entry name" value="S-AdoMet_synthetase_sfam"/>
</dbReference>